<keyword evidence="2" id="KW-1185">Reference proteome</keyword>
<organism evidence="1 2">
    <name type="scientific">Glomus cerebriforme</name>
    <dbReference type="NCBI Taxonomy" id="658196"/>
    <lineage>
        <taxon>Eukaryota</taxon>
        <taxon>Fungi</taxon>
        <taxon>Fungi incertae sedis</taxon>
        <taxon>Mucoromycota</taxon>
        <taxon>Glomeromycotina</taxon>
        <taxon>Glomeromycetes</taxon>
        <taxon>Glomerales</taxon>
        <taxon>Glomeraceae</taxon>
        <taxon>Glomus</taxon>
    </lineage>
</organism>
<protein>
    <submittedName>
        <fullName evidence="1">Uncharacterized protein</fullName>
    </submittedName>
</protein>
<evidence type="ECO:0000313" key="1">
    <source>
        <dbReference type="EMBL" id="RIA99689.1"/>
    </source>
</evidence>
<dbReference type="OrthoDB" id="2406126at2759"/>
<dbReference type="EMBL" id="QKYT01000001">
    <property type="protein sequence ID" value="RIA99689.1"/>
    <property type="molecule type" value="Genomic_DNA"/>
</dbReference>
<comment type="caution">
    <text evidence="1">The sequence shown here is derived from an EMBL/GenBank/DDBJ whole genome shotgun (WGS) entry which is preliminary data.</text>
</comment>
<evidence type="ECO:0000313" key="2">
    <source>
        <dbReference type="Proteomes" id="UP000265703"/>
    </source>
</evidence>
<name>A0A397TQH8_9GLOM</name>
<dbReference type="AlphaFoldDB" id="A0A397TQH8"/>
<accession>A0A397TQH8</accession>
<proteinExistence type="predicted"/>
<dbReference type="Proteomes" id="UP000265703">
    <property type="component" value="Unassembled WGS sequence"/>
</dbReference>
<reference evidence="1 2" key="1">
    <citation type="submission" date="2018-06" db="EMBL/GenBank/DDBJ databases">
        <title>Comparative genomics reveals the genomic features of Rhizophagus irregularis, R. cerebriforme, R. diaphanum and Gigaspora rosea, and their symbiotic lifestyle signature.</title>
        <authorList>
            <person name="Morin E."/>
            <person name="San Clemente H."/>
            <person name="Chen E.C.H."/>
            <person name="De La Providencia I."/>
            <person name="Hainaut M."/>
            <person name="Kuo A."/>
            <person name="Kohler A."/>
            <person name="Murat C."/>
            <person name="Tang N."/>
            <person name="Roy S."/>
            <person name="Loubradou J."/>
            <person name="Henrissat B."/>
            <person name="Grigoriev I.V."/>
            <person name="Corradi N."/>
            <person name="Roux C."/>
            <person name="Martin F.M."/>
        </authorList>
    </citation>
    <scope>NUCLEOTIDE SEQUENCE [LARGE SCALE GENOMIC DNA]</scope>
    <source>
        <strain evidence="1 2">DAOM 227022</strain>
    </source>
</reference>
<dbReference type="STRING" id="658196.A0A397TQH8"/>
<sequence>MITIAILNDKQNIYKPDHHYTTVLYSDIENYEVLEIMMASFIQELDDLKNNGLTIMESDGILNYILVQIRSNNKINWKINKKIEKVNEYAGHNKKPLFYIISLDKWIPDELHIRLRIWDHLWSLVLAELKEYNQFDNICHDEIVQEINRIGIHFQFWEERETNIWSHTSLMDRVIPNLTCIERGLYKSSTITPYMHVLTFKDENDKHKSAIIEILEYENRTLFYLFGEIDPSILKPKKLIFFEKLR</sequence>
<gene>
    <name evidence="1" type="ORF">C1645_811024</name>
</gene>